<name>A0A7S3QYX9_DUNTE</name>
<sequence length="535" mass="59046">MAFPGALGSLGAQQGGLGASSTYTSNNNSKPHASPMVAASLFSNANASSSGHAKAPGSSFPAMAPLNPSAPQFQQPGLEELSRRLNMLFHTRRETEDAITANVASITAEAQVLHSQREAQATLVSKLDAERQQNRSAQQQISELKQSLSDKDAQLATAEQALRDLRVEKEGLAQALAEAQQQHKTAKEAAEVADGRGQALEAELAEERRRAQEASQSAQEDAHILRMQIEYWHNMHNSLVATHQQHQQHAPLHHPSMLHQQQHHQQQQAPPPPALPLRPLPSPSLQELRRPAALLARPLPPSQPLTNGRTPPPATPPTHSTPVPPWTPWLTPGMHTVRTMRPTMLLPPLLPQVAILATHTTPINPTSMRKEEPQPLLPHPLLLCLKVQRAMMTMACPDPRHLFPPPKLPLFRLRTRTAAPHQLQHHRSRLCHPRKLLSSRHCQVLTGKKMTWTSAMIWTSAMSSHPQAPKHTRCRATQQQTCTHTHKRTRSSKVEVQQGCSRGQVRLPSSLQAVEWRLLGRQGSPGLGRQRACPK</sequence>
<feature type="region of interest" description="Disordered" evidence="1">
    <location>
        <begin position="1"/>
        <end position="35"/>
    </location>
</feature>
<reference evidence="2" key="1">
    <citation type="submission" date="2021-01" db="EMBL/GenBank/DDBJ databases">
        <authorList>
            <person name="Corre E."/>
            <person name="Pelletier E."/>
            <person name="Niang G."/>
            <person name="Scheremetjew M."/>
            <person name="Finn R."/>
            <person name="Kale V."/>
            <person name="Holt S."/>
            <person name="Cochrane G."/>
            <person name="Meng A."/>
            <person name="Brown T."/>
            <person name="Cohen L."/>
        </authorList>
    </citation>
    <scope>NUCLEOTIDE SEQUENCE</scope>
    <source>
        <strain evidence="2">CCMP1320</strain>
    </source>
</reference>
<dbReference type="EMBL" id="HBIP01020749">
    <property type="protein sequence ID" value="CAE0497271.1"/>
    <property type="molecule type" value="Transcribed_RNA"/>
</dbReference>
<feature type="compositionally biased region" description="Low complexity" evidence="1">
    <location>
        <begin position="1"/>
        <end position="12"/>
    </location>
</feature>
<feature type="region of interest" description="Disordered" evidence="1">
    <location>
        <begin position="297"/>
        <end position="327"/>
    </location>
</feature>
<feature type="region of interest" description="Disordered" evidence="1">
    <location>
        <begin position="242"/>
        <end position="284"/>
    </location>
</feature>
<dbReference type="PANTHER" id="PTHR43941:SF1">
    <property type="entry name" value="STRUCTURAL MAINTENANCE OF CHROMOSOMES PROTEIN 2"/>
    <property type="match status" value="1"/>
</dbReference>
<dbReference type="PANTHER" id="PTHR43941">
    <property type="entry name" value="STRUCTURAL MAINTENANCE OF CHROMOSOMES PROTEIN 2"/>
    <property type="match status" value="1"/>
</dbReference>
<feature type="compositionally biased region" description="Basic and acidic residues" evidence="1">
    <location>
        <begin position="185"/>
        <end position="194"/>
    </location>
</feature>
<feature type="compositionally biased region" description="Low complexity" evidence="1">
    <location>
        <begin position="243"/>
        <end position="268"/>
    </location>
</feature>
<protein>
    <submittedName>
        <fullName evidence="2">Uncharacterized protein</fullName>
    </submittedName>
</protein>
<organism evidence="2">
    <name type="scientific">Dunaliella tertiolecta</name>
    <name type="common">Green alga</name>
    <dbReference type="NCBI Taxonomy" id="3047"/>
    <lineage>
        <taxon>Eukaryota</taxon>
        <taxon>Viridiplantae</taxon>
        <taxon>Chlorophyta</taxon>
        <taxon>core chlorophytes</taxon>
        <taxon>Chlorophyceae</taxon>
        <taxon>CS clade</taxon>
        <taxon>Chlamydomonadales</taxon>
        <taxon>Dunaliellaceae</taxon>
        <taxon>Dunaliella</taxon>
    </lineage>
</organism>
<evidence type="ECO:0000313" key="2">
    <source>
        <dbReference type="EMBL" id="CAE0497271.1"/>
    </source>
</evidence>
<evidence type="ECO:0000256" key="1">
    <source>
        <dbReference type="SAM" id="MobiDB-lite"/>
    </source>
</evidence>
<feature type="region of interest" description="Disordered" evidence="1">
    <location>
        <begin position="176"/>
        <end position="196"/>
    </location>
</feature>
<feature type="compositionally biased region" description="Polar residues" evidence="1">
    <location>
        <begin position="22"/>
        <end position="31"/>
    </location>
</feature>
<accession>A0A7S3QYX9</accession>
<dbReference type="AlphaFoldDB" id="A0A7S3QYX9"/>
<proteinExistence type="predicted"/>
<feature type="region of interest" description="Disordered" evidence="1">
    <location>
        <begin position="481"/>
        <end position="501"/>
    </location>
</feature>
<feature type="region of interest" description="Disordered" evidence="1">
    <location>
        <begin position="47"/>
        <end position="74"/>
    </location>
</feature>
<feature type="compositionally biased region" description="Pro residues" evidence="1">
    <location>
        <begin position="269"/>
        <end position="282"/>
    </location>
</feature>
<gene>
    <name evidence="2" type="ORF">DTER00134_LOCUS12344</name>
</gene>